<keyword evidence="1 6" id="KW-1277">Toxin-antitoxin system</keyword>
<keyword evidence="2 6" id="KW-0328">Glycosyltransferase</keyword>
<dbReference type="GO" id="GO:0016779">
    <property type="term" value="F:nucleotidyltransferase activity"/>
    <property type="evidence" value="ECO:0007669"/>
    <property type="project" value="UniProtKB-UniRule"/>
</dbReference>
<sequence>MLMVYTNLNPNKALIWRITHRRNLPWILVNGLHAGNSTARSSDWVTIGNQELIDRRAHRVVPLPPGGMLNDYVPFYFTPFSPMLYNIYTGRGGVARVVNADIVILVSSLHRVAELGLPYVFTDRHAYTVTANYYNDRINLNAIDWPLLQQRNFQRDPNDPEKVERYQSEALVHGQMPIEALLGAVCYTPQVQKELQEQAARLGVQLDIHCMPQWYF</sequence>
<gene>
    <name evidence="8" type="ORF">MSSD14B_41870</name>
</gene>
<dbReference type="InterPro" id="IPR029494">
    <property type="entry name" value="DarT"/>
</dbReference>
<proteinExistence type="inferred from homology"/>
<name>A0A5M3Q5Z5_9GAMM</name>
<evidence type="ECO:0000256" key="4">
    <source>
        <dbReference type="ARBA" id="ARBA00022695"/>
    </source>
</evidence>
<keyword evidence="3 6" id="KW-0808">Transferase</keyword>
<evidence type="ECO:0000256" key="1">
    <source>
        <dbReference type="ARBA" id="ARBA00022649"/>
    </source>
</evidence>
<dbReference type="EMBL" id="BGZI01000047">
    <property type="protein sequence ID" value="GBO90519.1"/>
    <property type="molecule type" value="Genomic_DNA"/>
</dbReference>
<keyword evidence="5 6" id="KW-0238">DNA-binding</keyword>
<evidence type="ECO:0000259" key="7">
    <source>
        <dbReference type="PROSITE" id="PS52018"/>
    </source>
</evidence>
<organism evidence="8 9">
    <name type="scientific">Marinobacter salsuginis</name>
    <dbReference type="NCBI Taxonomy" id="418719"/>
    <lineage>
        <taxon>Bacteria</taxon>
        <taxon>Pseudomonadati</taxon>
        <taxon>Pseudomonadota</taxon>
        <taxon>Gammaproteobacteria</taxon>
        <taxon>Pseudomonadales</taxon>
        <taxon>Marinobacteraceae</taxon>
        <taxon>Marinobacter</taxon>
    </lineage>
</organism>
<evidence type="ECO:0000256" key="6">
    <source>
        <dbReference type="PROSITE-ProRule" id="PRU01362"/>
    </source>
</evidence>
<comment type="caution">
    <text evidence="6">Lacks conserved residue(s) required for the propagation of feature annotation.</text>
</comment>
<feature type="domain" description="DarT" evidence="7">
    <location>
        <begin position="13"/>
        <end position="216"/>
    </location>
</feature>
<feature type="active site" evidence="6">
    <location>
        <position position="169"/>
    </location>
</feature>
<comment type="similarity">
    <text evidence="6">Belongs to the DarT ADP-ribosyltransferase family.</text>
</comment>
<evidence type="ECO:0000256" key="2">
    <source>
        <dbReference type="ARBA" id="ARBA00022676"/>
    </source>
</evidence>
<dbReference type="Pfam" id="PF14487">
    <property type="entry name" value="DarT"/>
    <property type="match status" value="1"/>
</dbReference>
<reference evidence="8 9" key="1">
    <citation type="journal article" date="2019" name="J. Gen. Appl. Microbiol.">
        <title>Aerobic degradation of cis-dichloroethene by the marine bacterium Marinobacter salsuginis strain 5N-3.</title>
        <authorList>
            <person name="Inoue Y."/>
            <person name="Fukunaga Y."/>
            <person name="Katsumata H."/>
            <person name="Ohji S."/>
            <person name="Hosoyama A."/>
            <person name="Mori K."/>
            <person name="Ando K."/>
        </authorList>
    </citation>
    <scope>NUCLEOTIDE SEQUENCE [LARGE SCALE GENOMIC DNA]</scope>
    <source>
        <strain evidence="8 9">NBRC 109114</strain>
    </source>
</reference>
<feature type="active site" description="Proton acceptor" evidence="6">
    <location>
        <position position="56"/>
    </location>
</feature>
<accession>A0A5M3Q5Z5</accession>
<dbReference type="PROSITE" id="PS52018">
    <property type="entry name" value="DART"/>
    <property type="match status" value="1"/>
</dbReference>
<comment type="catalytic activity">
    <reaction evidence="6">
        <text>a thymidine in DNA + NAD(+) = an N-(ADP-alpha-D-ribosyl)-thymidine in DNA + nicotinamide + H(+)</text>
        <dbReference type="Rhea" id="RHEA:71651"/>
        <dbReference type="Rhea" id="RHEA-COMP:13556"/>
        <dbReference type="Rhea" id="RHEA-COMP:18051"/>
        <dbReference type="ChEBI" id="CHEBI:15378"/>
        <dbReference type="ChEBI" id="CHEBI:17154"/>
        <dbReference type="ChEBI" id="CHEBI:57540"/>
        <dbReference type="ChEBI" id="CHEBI:137386"/>
        <dbReference type="ChEBI" id="CHEBI:191199"/>
    </reaction>
</comment>
<dbReference type="AlphaFoldDB" id="A0A5M3Q5Z5"/>
<dbReference type="Proteomes" id="UP000387223">
    <property type="component" value="Unassembled WGS sequence"/>
</dbReference>
<protein>
    <recommendedName>
        <fullName evidence="7">DarT domain-containing protein</fullName>
    </recommendedName>
</protein>
<evidence type="ECO:0000256" key="3">
    <source>
        <dbReference type="ARBA" id="ARBA00022679"/>
    </source>
</evidence>
<dbReference type="GO" id="GO:0016757">
    <property type="term" value="F:glycosyltransferase activity"/>
    <property type="evidence" value="ECO:0007669"/>
    <property type="project" value="UniProtKB-UniRule"/>
</dbReference>
<evidence type="ECO:0000313" key="9">
    <source>
        <dbReference type="Proteomes" id="UP000387223"/>
    </source>
</evidence>
<evidence type="ECO:0000256" key="5">
    <source>
        <dbReference type="ARBA" id="ARBA00023125"/>
    </source>
</evidence>
<evidence type="ECO:0000313" key="8">
    <source>
        <dbReference type="EMBL" id="GBO90519.1"/>
    </source>
</evidence>
<keyword evidence="4 6" id="KW-0548">Nucleotidyltransferase</keyword>
<comment type="caution">
    <text evidence="8">The sequence shown here is derived from an EMBL/GenBank/DDBJ whole genome shotgun (WGS) entry which is preliminary data.</text>
</comment>
<feature type="binding site" evidence="6">
    <location>
        <position position="56"/>
    </location>
    <ligand>
        <name>NAD(+)</name>
        <dbReference type="ChEBI" id="CHEBI:57540"/>
    </ligand>
</feature>
<feature type="binding site" evidence="6">
    <location>
        <begin position="17"/>
        <end position="19"/>
    </location>
    <ligand>
        <name>NAD(+)</name>
        <dbReference type="ChEBI" id="CHEBI:57540"/>
    </ligand>
</feature>
<dbReference type="GO" id="GO:0003677">
    <property type="term" value="F:DNA binding"/>
    <property type="evidence" value="ECO:0007669"/>
    <property type="project" value="UniProtKB-UniRule"/>
</dbReference>